<dbReference type="InterPro" id="IPR018247">
    <property type="entry name" value="EF_Hand_1_Ca_BS"/>
</dbReference>
<organism evidence="11 12">
    <name type="scientific">Ruminiclostridium papyrosolvens C7</name>
    <dbReference type="NCBI Taxonomy" id="1330534"/>
    <lineage>
        <taxon>Bacteria</taxon>
        <taxon>Bacillati</taxon>
        <taxon>Bacillota</taxon>
        <taxon>Clostridia</taxon>
        <taxon>Eubacteriales</taxon>
        <taxon>Oscillospiraceae</taxon>
        <taxon>Ruminiclostridium</taxon>
    </lineage>
</organism>
<dbReference type="AlphaFoldDB" id="U4R3K0"/>
<gene>
    <name evidence="11" type="ORF">L323_08855</name>
</gene>
<proteinExistence type="predicted"/>
<dbReference type="PROSITE" id="PS00018">
    <property type="entry name" value="EF_HAND_1"/>
    <property type="match status" value="1"/>
</dbReference>
<evidence type="ECO:0000256" key="6">
    <source>
        <dbReference type="ARBA" id="ARBA00023277"/>
    </source>
</evidence>
<dbReference type="PATRIC" id="fig|1330534.3.peg.1760"/>
<evidence type="ECO:0000259" key="10">
    <source>
        <dbReference type="PROSITE" id="PS51766"/>
    </source>
</evidence>
<evidence type="ECO:0000256" key="7">
    <source>
        <dbReference type="ARBA" id="ARBA00023295"/>
    </source>
</evidence>
<feature type="signal peptide" evidence="9">
    <location>
        <begin position="1"/>
        <end position="22"/>
    </location>
</feature>
<keyword evidence="5" id="KW-0136">Cellulose degradation</keyword>
<evidence type="ECO:0000256" key="3">
    <source>
        <dbReference type="ARBA" id="ARBA00022729"/>
    </source>
</evidence>
<evidence type="ECO:0000313" key="12">
    <source>
        <dbReference type="Proteomes" id="UP000016860"/>
    </source>
</evidence>
<dbReference type="InterPro" id="IPR002105">
    <property type="entry name" value="Dockerin_1_rpt"/>
</dbReference>
<comment type="caution">
    <text evidence="11">The sequence shown here is derived from an EMBL/GenBank/DDBJ whole genome shotgun (WGS) entry which is preliminary data.</text>
</comment>
<dbReference type="GO" id="GO:0030245">
    <property type="term" value="P:cellulose catabolic process"/>
    <property type="evidence" value="ECO:0007669"/>
    <property type="project" value="UniProtKB-KW"/>
</dbReference>
<dbReference type="CDD" id="cd14256">
    <property type="entry name" value="Dockerin_I"/>
    <property type="match status" value="1"/>
</dbReference>
<dbReference type="Proteomes" id="UP000016860">
    <property type="component" value="Unassembled WGS sequence"/>
</dbReference>
<comment type="catalytic activity">
    <reaction evidence="1">
        <text>Endohydrolysis of (1-&gt;4)-beta-D-glucosidic linkages in cellulose, lichenin and cereal beta-D-glucans.</text>
        <dbReference type="EC" id="3.2.1.4"/>
    </reaction>
</comment>
<keyword evidence="8" id="KW-0624">Polysaccharide degradation</keyword>
<dbReference type="Gene3D" id="1.10.1330.10">
    <property type="entry name" value="Dockerin domain"/>
    <property type="match status" value="1"/>
</dbReference>
<keyword evidence="7" id="KW-0326">Glycosidase</keyword>
<evidence type="ECO:0000256" key="5">
    <source>
        <dbReference type="ARBA" id="ARBA00023001"/>
    </source>
</evidence>
<dbReference type="GO" id="GO:0008810">
    <property type="term" value="F:cellulase activity"/>
    <property type="evidence" value="ECO:0007669"/>
    <property type="project" value="UniProtKB-EC"/>
</dbReference>
<keyword evidence="3 9" id="KW-0732">Signal</keyword>
<dbReference type="Pfam" id="PF00404">
    <property type="entry name" value="Dockerin_1"/>
    <property type="match status" value="1"/>
</dbReference>
<dbReference type="SUPFAM" id="SSF63446">
    <property type="entry name" value="Type I dockerin domain"/>
    <property type="match status" value="1"/>
</dbReference>
<dbReference type="EC" id="3.2.1.4" evidence="2"/>
<evidence type="ECO:0000256" key="9">
    <source>
        <dbReference type="SAM" id="SignalP"/>
    </source>
</evidence>
<evidence type="ECO:0000313" key="11">
    <source>
        <dbReference type="EMBL" id="EPR12201.1"/>
    </source>
</evidence>
<sequence length="228" mass="25020">MVFAMTLVLALLITCGTFPAAAQGSGLVIGDANGDGTVNMTDLAILNQYIAGYISAFPYDMADYTMDVNDDGYINQQDADLLTRFISGSLASLPAADIINNMPQTVFQYSYTNGAWIYTSMRLSIDNQGNIYTSGNVTPKVDPSTVKVPRFELEAMYMDLYLASQGTISNPRNAACDMGLHVYGGNIVKNGYFQSVFLKEYGDIDQENLSPYTQTLVDWLNGYIDLIY</sequence>
<dbReference type="EMBL" id="ATAY01000030">
    <property type="protein sequence ID" value="EPR12201.1"/>
    <property type="molecule type" value="Genomic_DNA"/>
</dbReference>
<feature type="domain" description="Dockerin" evidence="10">
    <location>
        <begin position="25"/>
        <end position="95"/>
    </location>
</feature>
<keyword evidence="6" id="KW-0119">Carbohydrate metabolism</keyword>
<name>U4R3K0_9FIRM</name>
<dbReference type="InterPro" id="IPR016134">
    <property type="entry name" value="Dockerin_dom"/>
</dbReference>
<evidence type="ECO:0000256" key="4">
    <source>
        <dbReference type="ARBA" id="ARBA00022801"/>
    </source>
</evidence>
<feature type="chain" id="PRO_5004654345" description="cellulase" evidence="9">
    <location>
        <begin position="23"/>
        <end position="228"/>
    </location>
</feature>
<accession>U4R3K0</accession>
<protein>
    <recommendedName>
        <fullName evidence="2">cellulase</fullName>
        <ecNumber evidence="2">3.2.1.4</ecNumber>
    </recommendedName>
</protein>
<evidence type="ECO:0000256" key="2">
    <source>
        <dbReference type="ARBA" id="ARBA00012601"/>
    </source>
</evidence>
<dbReference type="STRING" id="1330534.L323_08855"/>
<evidence type="ECO:0000256" key="8">
    <source>
        <dbReference type="ARBA" id="ARBA00023326"/>
    </source>
</evidence>
<keyword evidence="4" id="KW-0378">Hydrolase</keyword>
<reference evidence="11 12" key="1">
    <citation type="journal article" date="2013" name="Genome Announc.">
        <title>Draft Genome Sequence of the Cellulolytic Bacterium Clostridium papyrosolvens C7 (ATCC 700395).</title>
        <authorList>
            <person name="Zepeda V."/>
            <person name="Dassa B."/>
            <person name="Borovok I."/>
            <person name="Lamed R."/>
            <person name="Bayer E.A."/>
            <person name="Cate J.H."/>
        </authorList>
    </citation>
    <scope>NUCLEOTIDE SEQUENCE [LARGE SCALE GENOMIC DNA]</scope>
    <source>
        <strain evidence="11 12">C7</strain>
    </source>
</reference>
<dbReference type="PROSITE" id="PS51766">
    <property type="entry name" value="DOCKERIN"/>
    <property type="match status" value="1"/>
</dbReference>
<evidence type="ECO:0000256" key="1">
    <source>
        <dbReference type="ARBA" id="ARBA00000966"/>
    </source>
</evidence>
<dbReference type="InterPro" id="IPR036439">
    <property type="entry name" value="Dockerin_dom_sf"/>
</dbReference>